<evidence type="ECO:0000313" key="2">
    <source>
        <dbReference type="Proteomes" id="UP001286313"/>
    </source>
</evidence>
<proteinExistence type="predicted"/>
<accession>A0AAE1FYG7</accession>
<protein>
    <submittedName>
        <fullName evidence="1">Uncharacterized protein</fullName>
    </submittedName>
</protein>
<comment type="caution">
    <text evidence="1">The sequence shown here is derived from an EMBL/GenBank/DDBJ whole genome shotgun (WGS) entry which is preliminary data.</text>
</comment>
<dbReference type="EMBL" id="JAWQEG010001171">
    <property type="protein sequence ID" value="KAK3881836.1"/>
    <property type="molecule type" value="Genomic_DNA"/>
</dbReference>
<name>A0AAE1FYG7_PETCI</name>
<gene>
    <name evidence="1" type="ORF">Pcinc_013754</name>
</gene>
<keyword evidence="2" id="KW-1185">Reference proteome</keyword>
<sequence length="152" mass="16304">MTLPLGSPEPESRPARCERLDPRRCDSENRARISGGGNLLEEFQQTSHTYAASSAAVLPTQQSDWQVLQRHQHTVIAIIIVLTMVKTDVFVERATMVELSSVVVVDGSTDIAAFVVVVLPDRGAAEAGIVFVKVDTGDMSTLSAGINAVEAL</sequence>
<dbReference type="Proteomes" id="UP001286313">
    <property type="component" value="Unassembled WGS sequence"/>
</dbReference>
<reference evidence="1" key="1">
    <citation type="submission" date="2023-10" db="EMBL/GenBank/DDBJ databases">
        <title>Genome assemblies of two species of porcelain crab, Petrolisthes cinctipes and Petrolisthes manimaculis (Anomura: Porcellanidae).</title>
        <authorList>
            <person name="Angst P."/>
        </authorList>
    </citation>
    <scope>NUCLEOTIDE SEQUENCE</scope>
    <source>
        <strain evidence="1">PB745_01</strain>
        <tissue evidence="1">Gill</tissue>
    </source>
</reference>
<dbReference type="AlphaFoldDB" id="A0AAE1FYG7"/>
<organism evidence="1 2">
    <name type="scientific">Petrolisthes cinctipes</name>
    <name type="common">Flat porcelain crab</name>
    <dbReference type="NCBI Taxonomy" id="88211"/>
    <lineage>
        <taxon>Eukaryota</taxon>
        <taxon>Metazoa</taxon>
        <taxon>Ecdysozoa</taxon>
        <taxon>Arthropoda</taxon>
        <taxon>Crustacea</taxon>
        <taxon>Multicrustacea</taxon>
        <taxon>Malacostraca</taxon>
        <taxon>Eumalacostraca</taxon>
        <taxon>Eucarida</taxon>
        <taxon>Decapoda</taxon>
        <taxon>Pleocyemata</taxon>
        <taxon>Anomura</taxon>
        <taxon>Galatheoidea</taxon>
        <taxon>Porcellanidae</taxon>
        <taxon>Petrolisthes</taxon>
    </lineage>
</organism>
<evidence type="ECO:0000313" key="1">
    <source>
        <dbReference type="EMBL" id="KAK3881836.1"/>
    </source>
</evidence>